<evidence type="ECO:0000313" key="1">
    <source>
        <dbReference type="EMBL" id="NYR14661.1"/>
    </source>
</evidence>
<name>A0A7L4P6H0_9CREN</name>
<proteinExistence type="predicted"/>
<accession>A0A7L4P6H0</accession>
<dbReference type="OMA" id="YHLKIYL"/>
<keyword evidence="2" id="KW-1185">Reference proteome</keyword>
<comment type="caution">
    <text evidence="1">The sequence shown here is derived from an EMBL/GenBank/DDBJ whole genome shotgun (WGS) entry which is preliminary data.</text>
</comment>
<gene>
    <name evidence="1" type="ORF">HC235_01495</name>
</gene>
<reference evidence="1 2" key="1">
    <citation type="journal article" date="2020" name="Nat. Commun.">
        <title>The structures of two archaeal type IV pili illuminate evolutionary relationships.</title>
        <authorList>
            <person name="Wang F."/>
            <person name="Baquero D.P."/>
            <person name="Su Z."/>
            <person name="Beltran L.C."/>
            <person name="Prangishvili D."/>
            <person name="Krupovic M."/>
            <person name="Egelman E.H."/>
        </authorList>
    </citation>
    <scope>NUCLEOTIDE SEQUENCE [LARGE SCALE GENOMIC DNA]</scope>
    <source>
        <strain evidence="1 2">2GA</strain>
    </source>
</reference>
<evidence type="ECO:0000313" key="2">
    <source>
        <dbReference type="Proteomes" id="UP000554766"/>
    </source>
</evidence>
<sequence length="79" mass="9216">MKEFEKVVELAKKLGAGSVKYVKYSYAPATDTHHVKIFLVKPLEWRVLAELVKELERSYMVKIYVPHAKAIRLDLKKRS</sequence>
<dbReference type="AlphaFoldDB" id="A0A7L4P6H0"/>
<protein>
    <submittedName>
        <fullName evidence="1">Uncharacterized protein</fullName>
    </submittedName>
</protein>
<organism evidence="1 2">
    <name type="scientific">Pyrobaculum arsenaticum</name>
    <dbReference type="NCBI Taxonomy" id="121277"/>
    <lineage>
        <taxon>Archaea</taxon>
        <taxon>Thermoproteota</taxon>
        <taxon>Thermoprotei</taxon>
        <taxon>Thermoproteales</taxon>
        <taxon>Thermoproteaceae</taxon>
        <taxon>Pyrobaculum</taxon>
    </lineage>
</organism>
<dbReference type="EMBL" id="JAAVJF010000001">
    <property type="protein sequence ID" value="NYR14661.1"/>
    <property type="molecule type" value="Genomic_DNA"/>
</dbReference>
<dbReference type="GeneID" id="5054199"/>
<dbReference type="RefSeq" id="WP_011900302.1">
    <property type="nucleotide sequence ID" value="NZ_JAAVJF010000001.1"/>
</dbReference>
<dbReference type="Proteomes" id="UP000554766">
    <property type="component" value="Unassembled WGS sequence"/>
</dbReference>